<dbReference type="PANTHER" id="PTHR12161:SF5">
    <property type="entry name" value="IST1 HOMOLOG"/>
    <property type="match status" value="1"/>
</dbReference>
<dbReference type="GO" id="GO:0015031">
    <property type="term" value="P:protein transport"/>
    <property type="evidence" value="ECO:0007669"/>
    <property type="project" value="InterPro"/>
</dbReference>
<feature type="compositionally biased region" description="Basic and acidic residues" evidence="2">
    <location>
        <begin position="357"/>
        <end position="366"/>
    </location>
</feature>
<gene>
    <name evidence="3" type="ORF">Cvel_10054</name>
</gene>
<comment type="similarity">
    <text evidence="1">Belongs to the IST1 family.</text>
</comment>
<protein>
    <recommendedName>
        <fullName evidence="4">IST1 homolog</fullName>
    </recommendedName>
</protein>
<proteinExistence type="inferred from homology"/>
<dbReference type="InterPro" id="IPR042277">
    <property type="entry name" value="IST1-like"/>
</dbReference>
<dbReference type="AlphaFoldDB" id="A0A0G4I0X7"/>
<evidence type="ECO:0008006" key="4">
    <source>
        <dbReference type="Google" id="ProtNLM"/>
    </source>
</evidence>
<feature type="compositionally biased region" description="Polar residues" evidence="2">
    <location>
        <begin position="223"/>
        <end position="232"/>
    </location>
</feature>
<sequence length="366" mass="38653">MFSWFGGGFSSSACKANLKMAGSRSKQSQGRLQNNMGRLKREIAGLLRDNKEEKARIKAEQFIQEQKMECAYDIIETQCELIATRLKFIESQKDCPADLKPTLHSILYSESRAGIDELAEVRKQLQNKFGKEFVERAQTNADEVVHQKLIFLLSVAPPAEYEVVRVLRDVAQEFGVSWVAPPQVDLTSGIPFDDFGNDSNTGGGGGGSFVPQQGTADAVFIPTPSQGGSSAQGVPPFAPQPGYVPQQQQHAFPSVHPMQPPPTSSAHDPPLSDIVKPASAPPTADGTSGQAPPPFAAASAGAQAPPPFGPSGGADPQKPSPSGNGNGSGGFVLPPSPPPGPPSAEDKPGDGVGQDDLLERLQRLKG</sequence>
<dbReference type="Pfam" id="PF03398">
    <property type="entry name" value="Ist1"/>
    <property type="match status" value="1"/>
</dbReference>
<dbReference type="InterPro" id="IPR005061">
    <property type="entry name" value="Ist1"/>
</dbReference>
<feature type="region of interest" description="Disordered" evidence="2">
    <location>
        <begin position="190"/>
        <end position="366"/>
    </location>
</feature>
<evidence type="ECO:0000313" key="3">
    <source>
        <dbReference type="EMBL" id="CEM50526.1"/>
    </source>
</evidence>
<dbReference type="PANTHER" id="PTHR12161">
    <property type="entry name" value="IST1 FAMILY MEMBER"/>
    <property type="match status" value="1"/>
</dbReference>
<dbReference type="EMBL" id="CDMZ01004694">
    <property type="protein sequence ID" value="CEM50526.1"/>
    <property type="molecule type" value="Genomic_DNA"/>
</dbReference>
<dbReference type="FunFam" id="1.20.1260.60:FF:000002">
    <property type="entry name" value="Vacuolar protein sorting-associated protein IST1"/>
    <property type="match status" value="1"/>
</dbReference>
<name>A0A0G4I0X7_9ALVE</name>
<organism evidence="3">
    <name type="scientific">Chromera velia CCMP2878</name>
    <dbReference type="NCBI Taxonomy" id="1169474"/>
    <lineage>
        <taxon>Eukaryota</taxon>
        <taxon>Sar</taxon>
        <taxon>Alveolata</taxon>
        <taxon>Colpodellida</taxon>
        <taxon>Chromeraceae</taxon>
        <taxon>Chromera</taxon>
    </lineage>
</organism>
<reference evidence="3" key="1">
    <citation type="submission" date="2014-11" db="EMBL/GenBank/DDBJ databases">
        <authorList>
            <person name="Otto D Thomas"/>
            <person name="Naeem Raeece"/>
        </authorList>
    </citation>
    <scope>NUCLEOTIDE SEQUENCE</scope>
</reference>
<evidence type="ECO:0000256" key="1">
    <source>
        <dbReference type="ARBA" id="ARBA00005536"/>
    </source>
</evidence>
<accession>A0A0G4I0X7</accession>
<dbReference type="VEuPathDB" id="CryptoDB:Cvel_10054"/>
<dbReference type="Gene3D" id="1.20.1260.60">
    <property type="entry name" value="Vacuolar protein sorting-associated protein Ist1"/>
    <property type="match status" value="1"/>
</dbReference>
<evidence type="ECO:0000256" key="2">
    <source>
        <dbReference type="SAM" id="MobiDB-lite"/>
    </source>
</evidence>